<organism evidence="1 2">
    <name type="scientific">Campylobacter fetus subsp. venerealis NCTC 10354</name>
    <dbReference type="NCBI Taxonomy" id="983328"/>
    <lineage>
        <taxon>Bacteria</taxon>
        <taxon>Pseudomonadati</taxon>
        <taxon>Campylobacterota</taxon>
        <taxon>Epsilonproteobacteria</taxon>
        <taxon>Campylobacterales</taxon>
        <taxon>Campylobacteraceae</taxon>
        <taxon>Campylobacter</taxon>
        <taxon>Campylobacter fetus subsp. venerealis bv. venerealis</taxon>
    </lineage>
</organism>
<evidence type="ECO:0000313" key="1">
    <source>
        <dbReference type="EMBL" id="QEL45027.1"/>
    </source>
</evidence>
<reference evidence="1 2" key="1">
    <citation type="submission" date="2019-08" db="EMBL/GenBank/DDBJ databases">
        <title>Complete genomes of the Campylobacter fetus subsp. venerealis, Campylobacter lari subsp. concheus, Campylobacter sputorum bv. sputorum and Campylobacter volucris type strains.</title>
        <authorList>
            <person name="Miller W.G."/>
            <person name="Yee E."/>
        </authorList>
    </citation>
    <scope>NUCLEOTIDE SEQUENCE [LARGE SCALE GENOMIC DNA]</scope>
    <source>
        <strain evidence="1 2">NCTC 10354</strain>
    </source>
</reference>
<accession>A0AAE6IZ59</accession>
<gene>
    <name evidence="1" type="ORF">CFVT_1083</name>
</gene>
<dbReference type="AlphaFoldDB" id="A0AAE6IZ59"/>
<evidence type="ECO:0000313" key="2">
    <source>
        <dbReference type="Proteomes" id="UP000322035"/>
    </source>
</evidence>
<protein>
    <submittedName>
        <fullName evidence="1">Uncharacterized protein</fullName>
    </submittedName>
</protein>
<sequence length="62" mass="7588">MSKLTNKERTDLESIFSLICTKDNDCKLIEFYKQFYKDCHKIVKKIRIKLYKKAKRYKPLIK</sequence>
<proteinExistence type="predicted"/>
<name>A0AAE6IZ59_CAMFE</name>
<dbReference type="Proteomes" id="UP000322035">
    <property type="component" value="Chromosome"/>
</dbReference>
<dbReference type="EMBL" id="CP043435">
    <property type="protein sequence ID" value="QEL45027.1"/>
    <property type="molecule type" value="Genomic_DNA"/>
</dbReference>